<proteinExistence type="predicted"/>
<dbReference type="Proteomes" id="UP001497512">
    <property type="component" value="Chromosome 2"/>
</dbReference>
<feature type="region of interest" description="Disordered" evidence="3">
    <location>
        <begin position="324"/>
        <end position="348"/>
    </location>
</feature>
<accession>A0ABP0UBH5</accession>
<dbReference type="Pfam" id="PF12701">
    <property type="entry name" value="LSM14"/>
    <property type="match status" value="1"/>
</dbReference>
<feature type="region of interest" description="Disordered" evidence="3">
    <location>
        <begin position="273"/>
        <end position="294"/>
    </location>
</feature>
<evidence type="ECO:0000256" key="1">
    <source>
        <dbReference type="PROSITE-ProRule" id="PRU00846"/>
    </source>
</evidence>
<dbReference type="CDD" id="cd01736">
    <property type="entry name" value="LSm14_N"/>
    <property type="match status" value="1"/>
</dbReference>
<feature type="compositionally biased region" description="Basic and acidic residues" evidence="3">
    <location>
        <begin position="525"/>
        <end position="543"/>
    </location>
</feature>
<dbReference type="InterPro" id="IPR025762">
    <property type="entry name" value="DFDF"/>
</dbReference>
<dbReference type="SUPFAM" id="SSF50182">
    <property type="entry name" value="Sm-like ribonucleoproteins"/>
    <property type="match status" value="1"/>
</dbReference>
<name>A0ABP0UBH5_9BRYO</name>
<dbReference type="PROSITE" id="PS51512">
    <property type="entry name" value="DFDF"/>
    <property type="match status" value="1"/>
</dbReference>
<feature type="short sequence motif" description="FFD box" evidence="1">
    <location>
        <begin position="507"/>
        <end position="522"/>
    </location>
</feature>
<dbReference type="PROSITE" id="PS51536">
    <property type="entry name" value="TFG"/>
    <property type="match status" value="1"/>
</dbReference>
<organism evidence="8 9">
    <name type="scientific">Sphagnum troendelagicum</name>
    <dbReference type="NCBI Taxonomy" id="128251"/>
    <lineage>
        <taxon>Eukaryota</taxon>
        <taxon>Viridiplantae</taxon>
        <taxon>Streptophyta</taxon>
        <taxon>Embryophyta</taxon>
        <taxon>Bryophyta</taxon>
        <taxon>Sphagnophytina</taxon>
        <taxon>Sphagnopsida</taxon>
        <taxon>Sphagnales</taxon>
        <taxon>Sphagnaceae</taxon>
        <taxon>Sphagnum</taxon>
    </lineage>
</organism>
<feature type="compositionally biased region" description="Low complexity" evidence="3">
    <location>
        <begin position="397"/>
        <end position="418"/>
    </location>
</feature>
<dbReference type="InterPro" id="IPR025761">
    <property type="entry name" value="FFD_box"/>
</dbReference>
<feature type="compositionally biased region" description="Low complexity" evidence="3">
    <location>
        <begin position="117"/>
        <end position="133"/>
    </location>
</feature>
<evidence type="ECO:0000259" key="7">
    <source>
        <dbReference type="PROSITE" id="PS52002"/>
    </source>
</evidence>
<dbReference type="Pfam" id="PF09532">
    <property type="entry name" value="FDF"/>
    <property type="match status" value="1"/>
</dbReference>
<dbReference type="InterPro" id="IPR025609">
    <property type="entry name" value="Lsm14-like_N"/>
</dbReference>
<evidence type="ECO:0008006" key="10">
    <source>
        <dbReference type="Google" id="ProtNLM"/>
    </source>
</evidence>
<feature type="compositionally biased region" description="Polar residues" evidence="3">
    <location>
        <begin position="370"/>
        <end position="396"/>
    </location>
</feature>
<dbReference type="PROSITE" id="PS51513">
    <property type="entry name" value="FFD"/>
    <property type="match status" value="1"/>
</dbReference>
<gene>
    <name evidence="8" type="ORF">CSSPTR1EN2_LOCUS13825</name>
</gene>
<evidence type="ECO:0000256" key="2">
    <source>
        <dbReference type="PROSITE-ProRule" id="PRU00869"/>
    </source>
</evidence>
<feature type="domain" description="DFDF" evidence="4">
    <location>
        <begin position="451"/>
        <end position="487"/>
    </location>
</feature>
<evidence type="ECO:0000259" key="4">
    <source>
        <dbReference type="PROSITE" id="PS51512"/>
    </source>
</evidence>
<dbReference type="InterPro" id="IPR047575">
    <property type="entry name" value="Sm"/>
</dbReference>
<dbReference type="SMART" id="SM01271">
    <property type="entry name" value="LSM14"/>
    <property type="match status" value="1"/>
</dbReference>
<dbReference type="SMART" id="SM01199">
    <property type="entry name" value="FDF"/>
    <property type="match status" value="1"/>
</dbReference>
<evidence type="ECO:0000259" key="6">
    <source>
        <dbReference type="PROSITE" id="PS51536"/>
    </source>
</evidence>
<dbReference type="InterPro" id="IPR010920">
    <property type="entry name" value="LSM_dom_sf"/>
</dbReference>
<feature type="domain" description="Sm" evidence="7">
    <location>
        <begin position="5"/>
        <end position="88"/>
    </location>
</feature>
<protein>
    <recommendedName>
        <fullName evidence="10">Protein decapping 5</fullName>
    </recommendedName>
</protein>
<feature type="region of interest" description="Disordered" evidence="3">
    <location>
        <begin position="117"/>
        <end position="143"/>
    </location>
</feature>
<dbReference type="InterPro" id="IPR019050">
    <property type="entry name" value="FDF_dom"/>
</dbReference>
<feature type="region of interest" description="Disordered" evidence="3">
    <location>
        <begin position="365"/>
        <end position="453"/>
    </location>
</feature>
<feature type="short sequence motif" description="TFG box" evidence="2">
    <location>
        <begin position="530"/>
        <end position="550"/>
    </location>
</feature>
<keyword evidence="9" id="KW-1185">Reference proteome</keyword>
<feature type="compositionally biased region" description="Low complexity" evidence="3">
    <location>
        <begin position="273"/>
        <end position="293"/>
    </location>
</feature>
<dbReference type="Gene3D" id="2.30.30.100">
    <property type="match status" value="1"/>
</dbReference>
<dbReference type="PROSITE" id="PS52002">
    <property type="entry name" value="SM"/>
    <property type="match status" value="1"/>
</dbReference>
<dbReference type="EMBL" id="OZ019894">
    <property type="protein sequence ID" value="CAK9217147.1"/>
    <property type="molecule type" value="Genomic_DNA"/>
</dbReference>
<feature type="domain" description="TFG box profile" evidence="6">
    <location>
        <begin position="530"/>
        <end position="550"/>
    </location>
</feature>
<dbReference type="PANTHER" id="PTHR13586">
    <property type="entry name" value="SCD6 PROTEIN-RELATED"/>
    <property type="match status" value="1"/>
</dbReference>
<evidence type="ECO:0000313" key="9">
    <source>
        <dbReference type="Proteomes" id="UP001497512"/>
    </source>
</evidence>
<dbReference type="PANTHER" id="PTHR13586:SF0">
    <property type="entry name" value="TRAILER HITCH, ISOFORM H"/>
    <property type="match status" value="1"/>
</dbReference>
<feature type="compositionally biased region" description="Gly residues" evidence="3">
    <location>
        <begin position="555"/>
        <end position="587"/>
    </location>
</feature>
<feature type="region of interest" description="Disordered" evidence="3">
    <location>
        <begin position="525"/>
        <end position="597"/>
    </location>
</feature>
<sequence length="597" mass="62242">MGRGQGPPSADSYIGSLISLTSKSEIRYEGILYTVDTQNSNIALQNVRSFGTEGRKKDGPQIPISDKVYDYIIFRGSDIKDLEVKSSPLQHPHVPQPATDPAIISLQQSQPQYLPPSSLGTYNGGMSSAGSSSDANPPPLYSGMAPSAFRGGVPSLYPQSAGFGSWGPPPPPQQAGTGTSLATPMYWQGYYGVPSGHLTQQPQLQPMMPPPGLGGTPSGPYMATEPLAAPSVSAASIPPAVAPVSLTPPTTSALQPPVVVSLAVSSTSTSTAVSTVASPLPVPVSAPTSVTSSIQGGVSAVITPTAKNPRRVVGIYQSAHPSVQQAERISSQGPTLSLPSSDALSTADATLSQTAATQLPRVLGPPMKAQVSNSQPPLTADQSGSEPAKLASQSIESTPAQPPQQQQVTQPLLPLPSSQHKHQPPQRNGALGNPNHMRRGRGGGGSGRGVGLAHPTKRFTADFDFTAMNEKFNKDEVWGELGGKGDKVGDEEDDFNDVKIESHASDVLYVKDDFFDSISCDASEREGGRTERTKFSEQRKIDTETFGSFPSRSRGGYGRHGGGYRGNYFGGGYGGGGSRSSGYGRGRGSARSTTAIS</sequence>
<evidence type="ECO:0000259" key="5">
    <source>
        <dbReference type="PROSITE" id="PS51513"/>
    </source>
</evidence>
<reference evidence="8" key="1">
    <citation type="submission" date="2024-02" db="EMBL/GenBank/DDBJ databases">
        <authorList>
            <consortium name="ELIXIR-Norway"/>
            <consortium name="Elixir Norway"/>
        </authorList>
    </citation>
    <scope>NUCLEOTIDE SEQUENCE</scope>
</reference>
<dbReference type="InterPro" id="IPR025768">
    <property type="entry name" value="TFG_box"/>
</dbReference>
<evidence type="ECO:0000313" key="8">
    <source>
        <dbReference type="EMBL" id="CAK9217147.1"/>
    </source>
</evidence>
<feature type="domain" description="FFD box profile" evidence="5">
    <location>
        <begin position="507"/>
        <end position="522"/>
    </location>
</feature>
<feature type="region of interest" description="Disordered" evidence="3">
    <location>
        <begin position="160"/>
        <end position="181"/>
    </location>
</feature>
<evidence type="ECO:0000256" key="3">
    <source>
        <dbReference type="SAM" id="MobiDB-lite"/>
    </source>
</evidence>